<gene>
    <name evidence="2" type="ORF">Lnau_0496</name>
</gene>
<dbReference type="OrthoDB" id="9760689at2"/>
<comment type="caution">
    <text evidence="2">The sequence shown here is derived from an EMBL/GenBank/DDBJ whole genome shotgun (WGS) entry which is preliminary data.</text>
</comment>
<dbReference type="Pfam" id="PF08241">
    <property type="entry name" value="Methyltransf_11"/>
    <property type="match status" value="1"/>
</dbReference>
<dbReference type="RefSeq" id="WP_058503578.1">
    <property type="nucleotide sequence ID" value="NZ_CAAAIF010000024.1"/>
</dbReference>
<dbReference type="Proteomes" id="UP000054725">
    <property type="component" value="Unassembled WGS sequence"/>
</dbReference>
<dbReference type="EMBL" id="LNYO01000006">
    <property type="protein sequence ID" value="KTD38581.1"/>
    <property type="molecule type" value="Genomic_DNA"/>
</dbReference>
<dbReference type="PATRIC" id="fig|45070.6.peg.523"/>
<dbReference type="PANTHER" id="PTHR45036:SF1">
    <property type="entry name" value="METHYLTRANSFERASE LIKE 7A"/>
    <property type="match status" value="1"/>
</dbReference>
<dbReference type="Gene3D" id="3.40.50.150">
    <property type="entry name" value="Vaccinia Virus protein VP39"/>
    <property type="match status" value="1"/>
</dbReference>
<reference evidence="2 3" key="1">
    <citation type="submission" date="2015-11" db="EMBL/GenBank/DDBJ databases">
        <title>Genomic analysis of 38 Legionella species identifies large and diverse effector repertoires.</title>
        <authorList>
            <person name="Burstein D."/>
            <person name="Amaro F."/>
            <person name="Zusman T."/>
            <person name="Lifshitz Z."/>
            <person name="Cohen O."/>
            <person name="Gilbert J.A."/>
            <person name="Pupko T."/>
            <person name="Shuman H.A."/>
            <person name="Segal G."/>
        </authorList>
    </citation>
    <scope>NUCLEOTIDE SEQUENCE [LARGE SCALE GENOMIC DNA]</scope>
    <source>
        <strain evidence="2 3">ATCC 49506</strain>
    </source>
</reference>
<dbReference type="STRING" id="45070.Lnau_0496"/>
<dbReference type="InterPro" id="IPR029063">
    <property type="entry name" value="SAM-dependent_MTases_sf"/>
</dbReference>
<dbReference type="InterPro" id="IPR013216">
    <property type="entry name" value="Methyltransf_11"/>
</dbReference>
<accession>A0A0W0X1Y2</accession>
<dbReference type="CDD" id="cd02440">
    <property type="entry name" value="AdoMet_MTases"/>
    <property type="match status" value="1"/>
</dbReference>
<dbReference type="PANTHER" id="PTHR45036">
    <property type="entry name" value="METHYLTRANSFERASE LIKE 7B"/>
    <property type="match status" value="1"/>
</dbReference>
<keyword evidence="3" id="KW-1185">Reference proteome</keyword>
<evidence type="ECO:0000313" key="2">
    <source>
        <dbReference type="EMBL" id="KTD38581.1"/>
    </source>
</evidence>
<dbReference type="GO" id="GO:0032259">
    <property type="term" value="P:methylation"/>
    <property type="evidence" value="ECO:0007669"/>
    <property type="project" value="UniProtKB-KW"/>
</dbReference>
<proteinExistence type="predicted"/>
<dbReference type="AlphaFoldDB" id="A0A0W0X1Y2"/>
<name>A0A0W0X1Y2_9GAMM</name>
<dbReference type="InterPro" id="IPR052356">
    <property type="entry name" value="Thiol_S-MT"/>
</dbReference>
<organism evidence="2 3">
    <name type="scientific">Legionella nautarum</name>
    <dbReference type="NCBI Taxonomy" id="45070"/>
    <lineage>
        <taxon>Bacteria</taxon>
        <taxon>Pseudomonadati</taxon>
        <taxon>Pseudomonadota</taxon>
        <taxon>Gammaproteobacteria</taxon>
        <taxon>Legionellales</taxon>
        <taxon>Legionellaceae</taxon>
        <taxon>Legionella</taxon>
    </lineage>
</organism>
<keyword evidence="2" id="KW-0808">Transferase</keyword>
<sequence>MCQRLIAKIYDNVMQDAEDKSLKNWRQQLLQNISGDVLELGCGTGANLEFYPEAVNKLVLIEPNVHMRRKLQAKISNSSCPNIDILNDKAEFISLPDASIDAVVCTLVLCSVHNLEKALSEIHRILRPQGKLFFIEHVAATNNLKRYKWQCRLAFIWKWIAANCHITRHTEQAIEKAGFKIIDIQHQSIRGVPPIVRPSIRGIAVRC</sequence>
<dbReference type="GO" id="GO:0008757">
    <property type="term" value="F:S-adenosylmethionine-dependent methyltransferase activity"/>
    <property type="evidence" value="ECO:0007669"/>
    <property type="project" value="InterPro"/>
</dbReference>
<keyword evidence="2" id="KW-0489">Methyltransferase</keyword>
<evidence type="ECO:0000313" key="3">
    <source>
        <dbReference type="Proteomes" id="UP000054725"/>
    </source>
</evidence>
<dbReference type="SUPFAM" id="SSF53335">
    <property type="entry name" value="S-adenosyl-L-methionine-dependent methyltransferases"/>
    <property type="match status" value="1"/>
</dbReference>
<evidence type="ECO:0000259" key="1">
    <source>
        <dbReference type="Pfam" id="PF08241"/>
    </source>
</evidence>
<protein>
    <submittedName>
        <fullName evidence="2">Phosphatidylethanolamine N-methyltransferase</fullName>
    </submittedName>
</protein>
<feature type="domain" description="Methyltransferase type 11" evidence="1">
    <location>
        <begin position="38"/>
        <end position="134"/>
    </location>
</feature>